<dbReference type="AlphaFoldDB" id="F7ZE08"/>
<evidence type="ECO:0000256" key="1">
    <source>
        <dbReference type="SAM" id="MobiDB-lite"/>
    </source>
</evidence>
<dbReference type="EMBL" id="CP002623">
    <property type="protein sequence ID" value="AEI92127.1"/>
    <property type="molecule type" value="Genomic_DNA"/>
</dbReference>
<evidence type="ECO:0000313" key="2">
    <source>
        <dbReference type="EMBL" id="AEI92127.1"/>
    </source>
</evidence>
<dbReference type="HOGENOM" id="CLU_2556159_0_0_5"/>
<reference evidence="2 3" key="1">
    <citation type="journal article" date="2011" name="BMC Genomics">
        <title>Comparative genome analysis and genome-guided physiological analysis of Roseobacter litoralis.</title>
        <authorList>
            <person name="Kalhoefer D."/>
            <person name="Thole S."/>
            <person name="Voget S."/>
            <person name="Lehmann R."/>
            <person name="Liesegang H."/>
            <person name="Wollher A."/>
            <person name="Daniel R."/>
            <person name="Simon M."/>
            <person name="Brinkhoff T."/>
        </authorList>
    </citation>
    <scope>NUCLEOTIDE SEQUENCE [LARGE SCALE GENOMIC DNA]</scope>
    <source>
        <strain evidence="3">ATCC 49566 / DSM 6996 / JCM 21268 / NBRC 15278 / OCh 149</strain>
    </source>
</reference>
<gene>
    <name evidence="2" type="ordered locus">RLO149_c000950</name>
</gene>
<organism evidence="2 3">
    <name type="scientific">Roseobacter litoralis (strain ATCC 49566 / DSM 6996 / JCM 21268 / NBRC 15278 / OCh 149)</name>
    <dbReference type="NCBI Taxonomy" id="391595"/>
    <lineage>
        <taxon>Bacteria</taxon>
        <taxon>Pseudomonadati</taxon>
        <taxon>Pseudomonadota</taxon>
        <taxon>Alphaproteobacteria</taxon>
        <taxon>Rhodobacterales</taxon>
        <taxon>Roseobacteraceae</taxon>
        <taxon>Roseobacter</taxon>
    </lineage>
</organism>
<evidence type="ECO:0000313" key="3">
    <source>
        <dbReference type="Proteomes" id="UP000001353"/>
    </source>
</evidence>
<dbReference type="STRING" id="391595.RLO149_c000950"/>
<name>F7ZE08_ROSLO</name>
<proteinExistence type="predicted"/>
<feature type="region of interest" description="Disordered" evidence="1">
    <location>
        <begin position="1"/>
        <end position="27"/>
    </location>
</feature>
<dbReference type="KEGG" id="rli:RLO149_c000950"/>
<protein>
    <submittedName>
        <fullName evidence="2">Uncharacterized protein</fullName>
    </submittedName>
</protein>
<sequence>MNNVHKKAMSGCLGAEPTGLNPQSKKDHCVRGPSFLAVSGDPQIPQIIQGLLEGLENGVCPASRYVLQKPMRSRLYALRPVT</sequence>
<accession>F7ZE08</accession>
<keyword evidence="3" id="KW-1185">Reference proteome</keyword>
<dbReference type="Proteomes" id="UP000001353">
    <property type="component" value="Chromosome"/>
</dbReference>